<gene>
    <name evidence="1" type="ORF">CTEN210_12210</name>
</gene>
<dbReference type="EMBL" id="BLLK01000051">
    <property type="protein sequence ID" value="GFH55734.1"/>
    <property type="molecule type" value="Genomic_DNA"/>
</dbReference>
<accession>A0AAD3D123</accession>
<organism evidence="1 2">
    <name type="scientific">Chaetoceros tenuissimus</name>
    <dbReference type="NCBI Taxonomy" id="426638"/>
    <lineage>
        <taxon>Eukaryota</taxon>
        <taxon>Sar</taxon>
        <taxon>Stramenopiles</taxon>
        <taxon>Ochrophyta</taxon>
        <taxon>Bacillariophyta</taxon>
        <taxon>Coscinodiscophyceae</taxon>
        <taxon>Chaetocerotophycidae</taxon>
        <taxon>Chaetocerotales</taxon>
        <taxon>Chaetocerotaceae</taxon>
        <taxon>Chaetoceros</taxon>
    </lineage>
</organism>
<name>A0AAD3D123_9STRA</name>
<reference evidence="1 2" key="1">
    <citation type="journal article" date="2021" name="Sci. Rep.">
        <title>The genome of the diatom Chaetoceros tenuissimus carries an ancient integrated fragment of an extant virus.</title>
        <authorList>
            <person name="Hongo Y."/>
            <person name="Kimura K."/>
            <person name="Takaki Y."/>
            <person name="Yoshida Y."/>
            <person name="Baba S."/>
            <person name="Kobayashi G."/>
            <person name="Nagasaki K."/>
            <person name="Hano T."/>
            <person name="Tomaru Y."/>
        </authorList>
    </citation>
    <scope>NUCLEOTIDE SEQUENCE [LARGE SCALE GENOMIC DNA]</scope>
    <source>
        <strain evidence="1 2">NIES-3715</strain>
    </source>
</reference>
<proteinExistence type="predicted"/>
<comment type="caution">
    <text evidence="1">The sequence shown here is derived from an EMBL/GenBank/DDBJ whole genome shotgun (WGS) entry which is preliminary data.</text>
</comment>
<evidence type="ECO:0000313" key="2">
    <source>
        <dbReference type="Proteomes" id="UP001054902"/>
    </source>
</evidence>
<dbReference type="AlphaFoldDB" id="A0AAD3D123"/>
<sequence length="414" mass="48690">MSSTLNDIEMAEKLATLVHCFDELPKYFLLLESWCSKHIKTLIMFWEWAEDIFLQDGLELKNHMIWNRMQKDANDRNRAHGLWNDIVEYTGDQNELLQNAFYLPLHSAIRSEVAMSFVPVLVEEGMNYDIPLVANANNVVLCKDWLEKRGIQDRHDSRGGLLSFRNYIKYSSWPCDIQQNSLQMLAYWGRCYCSDEDNEKVVEIFDQLKDRNMIKKQDIFDHQLMEIAAERTTLHLLKWIVDWEPNSLLMICKPPSLLAMICMESMKDVPLMHFCLQQPLSNPVRSKFIPRNYFVDILDLAFCYFPKQLGLLFLESKKKYLTTPFLILHRAIEEQEEGRWKSPEEAAIPSKTRVKVKFWSIIEEALSKVNPLKYLALDKETFMFPFMLAAKGETADLNLVYYLMRKDPQVWSVV</sequence>
<keyword evidence="2" id="KW-1185">Reference proteome</keyword>
<protein>
    <submittedName>
        <fullName evidence="1">Uncharacterized protein</fullName>
    </submittedName>
</protein>
<dbReference type="Proteomes" id="UP001054902">
    <property type="component" value="Unassembled WGS sequence"/>
</dbReference>
<evidence type="ECO:0000313" key="1">
    <source>
        <dbReference type="EMBL" id="GFH55734.1"/>
    </source>
</evidence>